<dbReference type="EMBL" id="JBBBZM010000805">
    <property type="protein sequence ID" value="KAL0630322.1"/>
    <property type="molecule type" value="Genomic_DNA"/>
</dbReference>
<protein>
    <submittedName>
        <fullName evidence="1">Uncharacterized protein</fullName>
    </submittedName>
</protein>
<evidence type="ECO:0000313" key="2">
    <source>
        <dbReference type="Proteomes" id="UP001447188"/>
    </source>
</evidence>
<accession>A0ABR3G2Z3</accession>
<reference evidence="1 2" key="1">
    <citation type="submission" date="2024-02" db="EMBL/GenBank/DDBJ databases">
        <title>Discinaceae phylogenomics.</title>
        <authorList>
            <person name="Dirks A.C."/>
            <person name="James T.Y."/>
        </authorList>
    </citation>
    <scope>NUCLEOTIDE SEQUENCE [LARGE SCALE GENOMIC DNA]</scope>
    <source>
        <strain evidence="1 2">ACD0624</strain>
    </source>
</reference>
<dbReference type="Proteomes" id="UP001447188">
    <property type="component" value="Unassembled WGS sequence"/>
</dbReference>
<gene>
    <name evidence="1" type="ORF">Q9L58_010830</name>
</gene>
<sequence>MMNEDEIPGRNLITDGRFSDRWRDHWKRLNSDGDVSTFTDPDYGQYLALAMKALVGQTFNTADLTEQQLTGATYKINFVYENYGSGAGSTVYLKTSGGAVEPINLSGLKASEETLADWNTYYDHSFAKVVANDSNISVELLGPAETSDTKQLRITDINVQLHFVPLKLARLQVDERLYQVPA</sequence>
<proteinExistence type="predicted"/>
<comment type="caution">
    <text evidence="1">The sequence shown here is derived from an EMBL/GenBank/DDBJ whole genome shotgun (WGS) entry which is preliminary data.</text>
</comment>
<name>A0ABR3G2Z3_9PEZI</name>
<evidence type="ECO:0000313" key="1">
    <source>
        <dbReference type="EMBL" id="KAL0630322.1"/>
    </source>
</evidence>
<organism evidence="1 2">
    <name type="scientific">Discina gigas</name>
    <dbReference type="NCBI Taxonomy" id="1032678"/>
    <lineage>
        <taxon>Eukaryota</taxon>
        <taxon>Fungi</taxon>
        <taxon>Dikarya</taxon>
        <taxon>Ascomycota</taxon>
        <taxon>Pezizomycotina</taxon>
        <taxon>Pezizomycetes</taxon>
        <taxon>Pezizales</taxon>
        <taxon>Discinaceae</taxon>
        <taxon>Discina</taxon>
    </lineage>
</organism>
<keyword evidence="2" id="KW-1185">Reference proteome</keyword>